<keyword evidence="3" id="KW-0448">Lipopolysaccharide biosynthesis</keyword>
<dbReference type="InterPro" id="IPR004528">
    <property type="entry name" value="KdsB"/>
</dbReference>
<keyword evidence="2 4" id="KW-0548">Nucleotidyltransferase</keyword>
<dbReference type="InterPro" id="IPR029044">
    <property type="entry name" value="Nucleotide-diphossugar_trans"/>
</dbReference>
<evidence type="ECO:0000256" key="3">
    <source>
        <dbReference type="ARBA" id="ARBA00022985"/>
    </source>
</evidence>
<keyword evidence="1" id="KW-0808">Transferase</keyword>
<dbReference type="PANTHER" id="PTHR42866:SF2">
    <property type="entry name" value="3-DEOXY-MANNO-OCTULOSONATE CYTIDYLYLTRANSFERASE, MITOCHONDRIAL"/>
    <property type="match status" value="1"/>
</dbReference>
<dbReference type="PANTHER" id="PTHR42866">
    <property type="entry name" value="3-DEOXY-MANNO-OCTULOSONATE CYTIDYLYLTRANSFERASE"/>
    <property type="match status" value="1"/>
</dbReference>
<dbReference type="Proteomes" id="UP000198329">
    <property type="component" value="Chromosome I"/>
</dbReference>
<gene>
    <name evidence="4" type="primary">kdsB</name>
    <name evidence="4" type="ORF">PNIG_a0505</name>
</gene>
<dbReference type="SUPFAM" id="SSF53448">
    <property type="entry name" value="Nucleotide-diphospho-sugar transferases"/>
    <property type="match status" value="1"/>
</dbReference>
<evidence type="ECO:0000256" key="1">
    <source>
        <dbReference type="ARBA" id="ARBA00022679"/>
    </source>
</evidence>
<keyword evidence="5" id="KW-1185">Reference proteome</keyword>
<dbReference type="GO" id="GO:0009103">
    <property type="term" value="P:lipopolysaccharide biosynthetic process"/>
    <property type="evidence" value="ECO:0007669"/>
    <property type="project" value="UniProtKB-KW"/>
</dbReference>
<dbReference type="NCBIfam" id="NF003952">
    <property type="entry name" value="PRK05450.1-5"/>
    <property type="match status" value="1"/>
</dbReference>
<accession>A0AAC9UDS0</accession>
<dbReference type="InterPro" id="IPR003329">
    <property type="entry name" value="Cytidylyl_trans"/>
</dbReference>
<dbReference type="Gene3D" id="3.90.550.10">
    <property type="entry name" value="Spore Coat Polysaccharide Biosynthesis Protein SpsA, Chain A"/>
    <property type="match status" value="1"/>
</dbReference>
<protein>
    <submittedName>
        <fullName evidence="4">3-deoxy-manno-octulosonate cytidylyltransferase (CMP-KDO synthetase)</fullName>
    </submittedName>
</protein>
<proteinExistence type="predicted"/>
<evidence type="ECO:0000313" key="4">
    <source>
        <dbReference type="EMBL" id="ASM52815.1"/>
    </source>
</evidence>
<evidence type="ECO:0000313" key="5">
    <source>
        <dbReference type="Proteomes" id="UP000198329"/>
    </source>
</evidence>
<evidence type="ECO:0000256" key="2">
    <source>
        <dbReference type="ARBA" id="ARBA00022695"/>
    </source>
</evidence>
<name>A0AAC9UDS0_9GAMM</name>
<dbReference type="AlphaFoldDB" id="A0AAC9UDS0"/>
<dbReference type="NCBIfam" id="TIGR00466">
    <property type="entry name" value="kdsB"/>
    <property type="match status" value="1"/>
</dbReference>
<dbReference type="GO" id="GO:0008690">
    <property type="term" value="F:3-deoxy-manno-octulosonate cytidylyltransferase activity"/>
    <property type="evidence" value="ECO:0007669"/>
    <property type="project" value="InterPro"/>
</dbReference>
<dbReference type="KEGG" id="png:PNIG_a0505"/>
<dbReference type="EMBL" id="CP011036">
    <property type="protein sequence ID" value="ASM52815.1"/>
    <property type="molecule type" value="Genomic_DNA"/>
</dbReference>
<dbReference type="GO" id="GO:0005829">
    <property type="term" value="C:cytosol"/>
    <property type="evidence" value="ECO:0007669"/>
    <property type="project" value="TreeGrafter"/>
</dbReference>
<reference evidence="4 5" key="1">
    <citation type="submission" date="2015-03" db="EMBL/GenBank/DDBJ databases">
        <authorList>
            <person name="Xie B.-B."/>
            <person name="Rong J.-C."/>
            <person name="Qin Q.-L."/>
            <person name="Zhang Y.-Z."/>
        </authorList>
    </citation>
    <scope>NUCLEOTIDE SEQUENCE [LARGE SCALE GENOMIC DNA]</scope>
    <source>
        <strain evidence="4 5">KMM 661</strain>
    </source>
</reference>
<dbReference type="Pfam" id="PF02348">
    <property type="entry name" value="CTP_transf_3"/>
    <property type="match status" value="1"/>
</dbReference>
<organism evidence="4 5">
    <name type="scientific">Pseudoalteromonas nigrifaciens</name>
    <dbReference type="NCBI Taxonomy" id="28109"/>
    <lineage>
        <taxon>Bacteria</taxon>
        <taxon>Pseudomonadati</taxon>
        <taxon>Pseudomonadota</taxon>
        <taxon>Gammaproteobacteria</taxon>
        <taxon>Alteromonadales</taxon>
        <taxon>Pseudoalteromonadaceae</taxon>
        <taxon>Pseudoalteromonas</taxon>
    </lineage>
</organism>
<sequence length="205" mass="23063">MLEDVIVATDNKKIESLAVELKVPVVMTSLEHISGTDRINEVAQLNDWPNNTVILNVQGDEPLIPSQLIKKLIAFTDDNIQFDITTAISALTSKADLLNANVVKAIVGADNCALYFTRASAPFNRDNPSDFSLAFRHIGIYAYRKYALQKFCQYEEAPLEKYEKLEQLRALSHGMRIGAMEFNEVTPHGVDTLQDYQKLKQLMET</sequence>